<dbReference type="InterPro" id="IPR008271">
    <property type="entry name" value="Ser/Thr_kinase_AS"/>
</dbReference>
<dbReference type="Gene3D" id="3.30.430.20">
    <property type="entry name" value="Gnk2 domain, C-X8-C-X2-C motif"/>
    <property type="match status" value="1"/>
</dbReference>
<dbReference type="CDD" id="cd23509">
    <property type="entry name" value="Gnk2-like"/>
    <property type="match status" value="1"/>
</dbReference>
<feature type="binding site" evidence="8">
    <location>
        <position position="226"/>
    </location>
    <ligand>
        <name>ATP</name>
        <dbReference type="ChEBI" id="CHEBI:30616"/>
    </ligand>
</feature>
<evidence type="ECO:0000259" key="11">
    <source>
        <dbReference type="PROSITE" id="PS51473"/>
    </source>
</evidence>
<dbReference type="SUPFAM" id="SSF56112">
    <property type="entry name" value="Protein kinase-like (PK-like)"/>
    <property type="match status" value="1"/>
</dbReference>
<accession>A0A9D4UNJ8</accession>
<dbReference type="InterPro" id="IPR038408">
    <property type="entry name" value="GNK2_sf"/>
</dbReference>
<organism evidence="12 13">
    <name type="scientific">Adiantum capillus-veneris</name>
    <name type="common">Maidenhair fern</name>
    <dbReference type="NCBI Taxonomy" id="13818"/>
    <lineage>
        <taxon>Eukaryota</taxon>
        <taxon>Viridiplantae</taxon>
        <taxon>Streptophyta</taxon>
        <taxon>Embryophyta</taxon>
        <taxon>Tracheophyta</taxon>
        <taxon>Polypodiopsida</taxon>
        <taxon>Polypodiidae</taxon>
        <taxon>Polypodiales</taxon>
        <taxon>Pteridineae</taxon>
        <taxon>Pteridaceae</taxon>
        <taxon>Vittarioideae</taxon>
        <taxon>Adiantum</taxon>
    </lineage>
</organism>
<feature type="transmembrane region" description="Helical" evidence="9">
    <location>
        <begin position="130"/>
        <end position="153"/>
    </location>
</feature>
<name>A0A9D4UNJ8_ADICA</name>
<evidence type="ECO:0000256" key="6">
    <source>
        <dbReference type="ARBA" id="ARBA00023170"/>
    </source>
</evidence>
<dbReference type="Proteomes" id="UP000886520">
    <property type="component" value="Chromosome 14"/>
</dbReference>
<keyword evidence="9" id="KW-1133">Transmembrane helix</keyword>
<keyword evidence="5 8" id="KW-0067">ATP-binding</keyword>
<evidence type="ECO:0000256" key="2">
    <source>
        <dbReference type="ARBA" id="ARBA00022679"/>
    </source>
</evidence>
<feature type="domain" description="Gnk2-homologous" evidence="11">
    <location>
        <begin position="1"/>
        <end position="96"/>
    </location>
</feature>
<sequence length="528" mass="57068">MVTLCNTAKTSDATTLSTIADLMEKVTSEAPKQGGYWASATASGMYAAAQCLGYLSQSECSQCLVRYSYNSIGCGSALGERQLLASCDYRYEAYNFLESLPPPGAAAPSPLPPAGSSQVPLSDPAGSKTAIIIALSVVAGVIIVGGVLCAMLLKCYKASKIKGVKLVNKTASWPRQLLQNKAQLFSLEELEEATGHFHHTNKLGEGGFGVVYLGTLSNGERVAIKKLTIGGQQGKQEFLNEVSLITSVQHKNLIRLLGCCVEGPERILVYEYLPNKSLDFLLSGEPRGNTILNWSTRFNIVFGMAKGLAYLHEESHTRIIHRDIKPSNILLDDQLNPVIADFGLARLVKDNASHVNTGVAGTIGYLAPEYALHGALSEKVDVFSFGLVALETVTGKQNVHGRLLTWVWEKYREEKILDLVDERLGGAFSPEQAIRVVHVALLCTQENPKQRPTMSQITLWLSGSSAILEIPSRPTFLDYNDSTAPASGFNQPYTSTSSTSSQSTNAFKGQVSWISGGVQSMSEVLDPR</sequence>
<keyword evidence="3 8" id="KW-0547">Nucleotide-binding</keyword>
<evidence type="ECO:0000256" key="4">
    <source>
        <dbReference type="ARBA" id="ARBA00022777"/>
    </source>
</evidence>
<keyword evidence="6" id="KW-0675">Receptor</keyword>
<evidence type="ECO:0000256" key="3">
    <source>
        <dbReference type="ARBA" id="ARBA00022741"/>
    </source>
</evidence>
<dbReference type="InterPro" id="IPR011009">
    <property type="entry name" value="Kinase-like_dom_sf"/>
</dbReference>
<dbReference type="GO" id="GO:0005524">
    <property type="term" value="F:ATP binding"/>
    <property type="evidence" value="ECO:0007669"/>
    <property type="project" value="UniProtKB-UniRule"/>
</dbReference>
<evidence type="ECO:0000313" key="12">
    <source>
        <dbReference type="EMBL" id="KAI5070533.1"/>
    </source>
</evidence>
<dbReference type="InterPro" id="IPR002902">
    <property type="entry name" value="GNK2"/>
</dbReference>
<dbReference type="Gene3D" id="3.30.200.20">
    <property type="entry name" value="Phosphorylase Kinase, domain 1"/>
    <property type="match status" value="1"/>
</dbReference>
<feature type="domain" description="Protein kinase" evidence="10">
    <location>
        <begin position="197"/>
        <end position="461"/>
    </location>
</feature>
<dbReference type="SMART" id="SM00220">
    <property type="entry name" value="S_TKc"/>
    <property type="match status" value="1"/>
</dbReference>
<dbReference type="Pfam" id="PF01657">
    <property type="entry name" value="Stress-antifung"/>
    <property type="match status" value="1"/>
</dbReference>
<dbReference type="Pfam" id="PF07714">
    <property type="entry name" value="PK_Tyr_Ser-Thr"/>
    <property type="match status" value="1"/>
</dbReference>
<dbReference type="PROSITE" id="PS50011">
    <property type="entry name" value="PROTEIN_KINASE_DOM"/>
    <property type="match status" value="1"/>
</dbReference>
<dbReference type="PANTHER" id="PTHR47973">
    <property type="entry name" value="CYSTEINE-RICH RECEPTOR-LIKE PROTEIN KINASE 3"/>
    <property type="match status" value="1"/>
</dbReference>
<dbReference type="Gene3D" id="1.10.510.10">
    <property type="entry name" value="Transferase(Phosphotransferase) domain 1"/>
    <property type="match status" value="1"/>
</dbReference>
<dbReference type="InterPro" id="IPR052059">
    <property type="entry name" value="CR_Ser/Thr_kinase"/>
</dbReference>
<keyword evidence="9" id="KW-0472">Membrane</keyword>
<evidence type="ECO:0000256" key="7">
    <source>
        <dbReference type="ARBA" id="ARBA00023180"/>
    </source>
</evidence>
<reference evidence="12" key="1">
    <citation type="submission" date="2021-01" db="EMBL/GenBank/DDBJ databases">
        <title>Adiantum capillus-veneris genome.</title>
        <authorList>
            <person name="Fang Y."/>
            <person name="Liao Q."/>
        </authorList>
    </citation>
    <scope>NUCLEOTIDE SEQUENCE</scope>
    <source>
        <strain evidence="12">H3</strain>
        <tissue evidence="12">Leaf</tissue>
    </source>
</reference>
<comment type="caution">
    <text evidence="12">The sequence shown here is derived from an EMBL/GenBank/DDBJ whole genome shotgun (WGS) entry which is preliminary data.</text>
</comment>
<keyword evidence="1" id="KW-0723">Serine/threonine-protein kinase</keyword>
<keyword evidence="2" id="KW-0808">Transferase</keyword>
<dbReference type="AlphaFoldDB" id="A0A9D4UNJ8"/>
<evidence type="ECO:0000256" key="9">
    <source>
        <dbReference type="SAM" id="Phobius"/>
    </source>
</evidence>
<dbReference type="FunFam" id="3.30.200.20:FF:000177">
    <property type="entry name" value="Cysteine-rich receptor-like protein kinase 2"/>
    <property type="match status" value="1"/>
</dbReference>
<dbReference type="FunFam" id="1.10.510.10:FF:000384">
    <property type="entry name" value="G-type lectin S-receptor-like serine/threonine-protein kinase"/>
    <property type="match status" value="1"/>
</dbReference>
<dbReference type="CDD" id="cd14066">
    <property type="entry name" value="STKc_IRAK"/>
    <property type="match status" value="1"/>
</dbReference>
<dbReference type="EMBL" id="JABFUD020000014">
    <property type="protein sequence ID" value="KAI5070533.1"/>
    <property type="molecule type" value="Genomic_DNA"/>
</dbReference>
<evidence type="ECO:0000256" key="1">
    <source>
        <dbReference type="ARBA" id="ARBA00022527"/>
    </source>
</evidence>
<evidence type="ECO:0000313" key="13">
    <source>
        <dbReference type="Proteomes" id="UP000886520"/>
    </source>
</evidence>
<keyword evidence="4" id="KW-0418">Kinase</keyword>
<protein>
    <submittedName>
        <fullName evidence="12">Uncharacterized protein</fullName>
    </submittedName>
</protein>
<dbReference type="InterPro" id="IPR017441">
    <property type="entry name" value="Protein_kinase_ATP_BS"/>
</dbReference>
<proteinExistence type="predicted"/>
<dbReference type="PROSITE" id="PS00107">
    <property type="entry name" value="PROTEIN_KINASE_ATP"/>
    <property type="match status" value="1"/>
</dbReference>
<evidence type="ECO:0000256" key="8">
    <source>
        <dbReference type="PROSITE-ProRule" id="PRU10141"/>
    </source>
</evidence>
<keyword evidence="13" id="KW-1185">Reference proteome</keyword>
<dbReference type="InterPro" id="IPR000719">
    <property type="entry name" value="Prot_kinase_dom"/>
</dbReference>
<evidence type="ECO:0000256" key="5">
    <source>
        <dbReference type="ARBA" id="ARBA00022840"/>
    </source>
</evidence>
<dbReference type="PROSITE" id="PS51473">
    <property type="entry name" value="GNK2"/>
    <property type="match status" value="1"/>
</dbReference>
<keyword evidence="9" id="KW-0812">Transmembrane</keyword>
<evidence type="ECO:0000259" key="10">
    <source>
        <dbReference type="PROSITE" id="PS50011"/>
    </source>
</evidence>
<keyword evidence="7" id="KW-0325">Glycoprotein</keyword>
<dbReference type="OrthoDB" id="1916379at2759"/>
<dbReference type="PROSITE" id="PS00108">
    <property type="entry name" value="PROTEIN_KINASE_ST"/>
    <property type="match status" value="1"/>
</dbReference>
<dbReference type="InterPro" id="IPR001245">
    <property type="entry name" value="Ser-Thr/Tyr_kinase_cat_dom"/>
</dbReference>
<dbReference type="GO" id="GO:0004674">
    <property type="term" value="F:protein serine/threonine kinase activity"/>
    <property type="evidence" value="ECO:0007669"/>
    <property type="project" value="UniProtKB-KW"/>
</dbReference>
<gene>
    <name evidence="12" type="ORF">GOP47_0014876</name>
</gene>